<evidence type="ECO:0000313" key="4">
    <source>
        <dbReference type="EMBL" id="KGN85199.1"/>
    </source>
</evidence>
<dbReference type="EMBL" id="JRAI01000059">
    <property type="protein sequence ID" value="KGN85199.1"/>
    <property type="molecule type" value="Genomic_DNA"/>
</dbReference>
<accession>A0A0A2F9U7</accession>
<evidence type="ECO:0000259" key="3">
    <source>
        <dbReference type="Pfam" id="PF13351"/>
    </source>
</evidence>
<evidence type="ECO:0000256" key="1">
    <source>
        <dbReference type="SAM" id="MobiDB-lite"/>
    </source>
</evidence>
<dbReference type="OrthoDB" id="1081890at2"/>
<evidence type="ECO:0000313" key="5">
    <source>
        <dbReference type="Proteomes" id="UP000030130"/>
    </source>
</evidence>
<organism evidence="4 5">
    <name type="scientific">Porphyromonas gulae</name>
    <dbReference type="NCBI Taxonomy" id="111105"/>
    <lineage>
        <taxon>Bacteria</taxon>
        <taxon>Pseudomonadati</taxon>
        <taxon>Bacteroidota</taxon>
        <taxon>Bacteroidia</taxon>
        <taxon>Bacteroidales</taxon>
        <taxon>Porphyromonadaceae</taxon>
        <taxon>Porphyromonas</taxon>
    </lineage>
</organism>
<evidence type="ECO:0000259" key="2">
    <source>
        <dbReference type="Pfam" id="PF13101"/>
    </source>
</evidence>
<feature type="domain" description="DUF4099" evidence="3">
    <location>
        <begin position="127"/>
        <end position="208"/>
    </location>
</feature>
<dbReference type="InterPro" id="IPR025343">
    <property type="entry name" value="DUF4099"/>
</dbReference>
<proteinExistence type="predicted"/>
<dbReference type="RefSeq" id="WP_039421181.1">
    <property type="nucleotide sequence ID" value="NZ_JRAI01000059.1"/>
</dbReference>
<feature type="domain" description="DUF3945" evidence="2">
    <location>
        <begin position="268"/>
        <end position="321"/>
    </location>
</feature>
<gene>
    <name evidence="4" type="ORF">HR08_06350</name>
</gene>
<feature type="compositionally biased region" description="Polar residues" evidence="1">
    <location>
        <begin position="323"/>
        <end position="343"/>
    </location>
</feature>
<dbReference type="Proteomes" id="UP000030130">
    <property type="component" value="Unassembled WGS sequence"/>
</dbReference>
<dbReference type="Pfam" id="PF13101">
    <property type="entry name" value="DUF3945"/>
    <property type="match status" value="2"/>
</dbReference>
<feature type="region of interest" description="Disordered" evidence="1">
    <location>
        <begin position="408"/>
        <end position="467"/>
    </location>
</feature>
<feature type="domain" description="DUF3945" evidence="2">
    <location>
        <begin position="349"/>
        <end position="399"/>
    </location>
</feature>
<protein>
    <recommendedName>
        <fullName evidence="6">DUF3945 domain-containing protein</fullName>
    </recommendedName>
</protein>
<feature type="compositionally biased region" description="Polar residues" evidence="1">
    <location>
        <begin position="416"/>
        <end position="437"/>
    </location>
</feature>
<dbReference type="AlphaFoldDB" id="A0A0A2F9U7"/>
<dbReference type="InterPro" id="IPR025222">
    <property type="entry name" value="DUF3945"/>
</dbReference>
<sequence length="467" mass="52854">MDEKIKDQEVLLVKDQKDGSLRAVAGADEKGGLKTVPPTAEHEQSFLKFDKHSNALENFLSNFMRQFKNPTQFHFFKVPFEGVVASARVLSEMLKAPDVPSNKEMLDSARVNPSDYAGEQKQTFQGIDPEKIDWEQFSQMGVSRESLEKGKELEAMLKYHKSPHLIPISIKIGDVTIHTDARLSLRETEDGRFIPVVHAIRKEPQLEREFFGHTFTDEDKKALKETGNLGRTVDLTFPGKSEPTRSFVSIDRLTNDIIALSADRVRIPDEIKGVQLSEEQKRDLSEGRSIYVEGMTAKTGKNFNANLQFNADKRAIEFRFGSPKQSQGQRQGNGNTETTQEKQQGVRIPKKLLGREVSPEEQDKLKEGGTVYMEGLTDKQGQPFNAYVRANFEKDKFDFFKWNPDKSQAKEVIPDNASQTQVAVNSEGKTNEATKQVNEPLKQGQTQPTAQQEQKEEEKKRSKGMKM</sequence>
<comment type="caution">
    <text evidence="4">The sequence shown here is derived from an EMBL/GenBank/DDBJ whole genome shotgun (WGS) entry which is preliminary data.</text>
</comment>
<feature type="compositionally biased region" description="Low complexity" evidence="1">
    <location>
        <begin position="442"/>
        <end position="452"/>
    </location>
</feature>
<dbReference type="Pfam" id="PF13351">
    <property type="entry name" value="DUF4099"/>
    <property type="match status" value="1"/>
</dbReference>
<evidence type="ECO:0008006" key="6">
    <source>
        <dbReference type="Google" id="ProtNLM"/>
    </source>
</evidence>
<feature type="region of interest" description="Disordered" evidence="1">
    <location>
        <begin position="322"/>
        <end position="347"/>
    </location>
</feature>
<reference evidence="4 5" key="1">
    <citation type="submission" date="2014-08" db="EMBL/GenBank/DDBJ databases">
        <title>Porphyromonas gulae strain:COT-052_OH1451 Genome sequencing.</title>
        <authorList>
            <person name="Wallis C."/>
            <person name="Deusch O."/>
            <person name="O'Flynn C."/>
            <person name="Davis I."/>
            <person name="Jospin G."/>
            <person name="Darling A.E."/>
            <person name="Coil D.A."/>
            <person name="Alexiev A."/>
            <person name="Horsfall A."/>
            <person name="Kirkwood N."/>
            <person name="Harris S."/>
            <person name="Eisen J.A."/>
        </authorList>
    </citation>
    <scope>NUCLEOTIDE SEQUENCE [LARGE SCALE GENOMIC DNA]</scope>
    <source>
        <strain evidence="5">COT-052 OH1451</strain>
    </source>
</reference>
<name>A0A0A2F9U7_9PORP</name>